<dbReference type="InterPro" id="IPR039883">
    <property type="entry name" value="Fcf2/DNTTIP2"/>
</dbReference>
<accession>A0A2K3Q8J2</accession>
<dbReference type="InterPro" id="IPR014810">
    <property type="entry name" value="Fcf2_C"/>
</dbReference>
<dbReference type="PANTHER" id="PTHR21686">
    <property type="entry name" value="DEOXYNUCLEOTIDYLTRANSFERASE TERMINAL-INTERACTING PROTEIN 2"/>
    <property type="match status" value="1"/>
</dbReference>
<dbReference type="Proteomes" id="UP000236621">
    <property type="component" value="Unassembled WGS sequence"/>
</dbReference>
<evidence type="ECO:0000256" key="3">
    <source>
        <dbReference type="SAM" id="MobiDB-lite"/>
    </source>
</evidence>
<comment type="caution">
    <text evidence="5">The sequence shown here is derived from an EMBL/GenBank/DDBJ whole genome shotgun (WGS) entry which is preliminary data.</text>
</comment>
<feature type="region of interest" description="Disordered" evidence="3">
    <location>
        <begin position="52"/>
        <end position="83"/>
    </location>
</feature>
<keyword evidence="2" id="KW-0539">Nucleus</keyword>
<dbReference type="GO" id="GO:0003723">
    <property type="term" value="F:RNA binding"/>
    <property type="evidence" value="ECO:0007669"/>
    <property type="project" value="TreeGrafter"/>
</dbReference>
<evidence type="ECO:0000313" key="5">
    <source>
        <dbReference type="EMBL" id="PNY23886.1"/>
    </source>
</evidence>
<evidence type="ECO:0000256" key="1">
    <source>
        <dbReference type="ARBA" id="ARBA00004604"/>
    </source>
</evidence>
<organism evidence="5 6">
    <name type="scientific">Tolypocladium capitatum</name>
    <dbReference type="NCBI Taxonomy" id="45235"/>
    <lineage>
        <taxon>Eukaryota</taxon>
        <taxon>Fungi</taxon>
        <taxon>Dikarya</taxon>
        <taxon>Ascomycota</taxon>
        <taxon>Pezizomycotina</taxon>
        <taxon>Sordariomycetes</taxon>
        <taxon>Hypocreomycetidae</taxon>
        <taxon>Hypocreales</taxon>
        <taxon>Ophiocordycipitaceae</taxon>
        <taxon>Tolypocladium</taxon>
    </lineage>
</organism>
<evidence type="ECO:0000259" key="4">
    <source>
        <dbReference type="Pfam" id="PF08698"/>
    </source>
</evidence>
<gene>
    <name evidence="5" type="ORF">TCAP_06170</name>
</gene>
<comment type="subcellular location">
    <subcellularLocation>
        <location evidence="1">Nucleus</location>
        <location evidence="1">Nucleolus</location>
    </subcellularLocation>
</comment>
<name>A0A2K3Q8J2_9HYPO</name>
<dbReference type="Pfam" id="PF08698">
    <property type="entry name" value="Fcf2"/>
    <property type="match status" value="1"/>
</dbReference>
<reference evidence="5 6" key="1">
    <citation type="submission" date="2017-08" db="EMBL/GenBank/DDBJ databases">
        <title>Harnessing the power of phylogenomics to disentangle the directionality and signatures of interkingdom host jumping in the parasitic fungal genus Tolypocladium.</title>
        <authorList>
            <person name="Quandt C.A."/>
            <person name="Patterson W."/>
            <person name="Spatafora J.W."/>
        </authorList>
    </citation>
    <scope>NUCLEOTIDE SEQUENCE [LARGE SCALE GENOMIC DNA]</scope>
    <source>
        <strain evidence="5 6">CBS 113982</strain>
    </source>
</reference>
<keyword evidence="6" id="KW-1185">Reference proteome</keyword>
<dbReference type="AlphaFoldDB" id="A0A2K3Q8J2"/>
<dbReference type="PANTHER" id="PTHR21686:SF12">
    <property type="entry name" value="DEOXYNUCLEOTIDYLTRANSFERASE TERMINAL-INTERACTING PROTEIN 2"/>
    <property type="match status" value="1"/>
</dbReference>
<evidence type="ECO:0000313" key="6">
    <source>
        <dbReference type="Proteomes" id="UP000236621"/>
    </source>
</evidence>
<sequence>MPDIVDGQVDKLLREAEQRLRGSSAPAPARSMPLVRVEVTALSVESSATVYKEQQLSVRKPQAQPTQKDTKNDTAGPNWFNLPKTDLTPDFKRDWQLLRMRGLLDPKHQKKALRSAPPEYSRVGQVIGGPADFYSARLTRKERKQTILEEVMGTLDSNKLKGKYAGIQRNKMSGKKAFYQRLVSQRRKRQN</sequence>
<evidence type="ECO:0000256" key="2">
    <source>
        <dbReference type="ARBA" id="ARBA00023242"/>
    </source>
</evidence>
<feature type="compositionally biased region" description="Polar residues" evidence="3">
    <location>
        <begin position="52"/>
        <end position="67"/>
    </location>
</feature>
<dbReference type="GO" id="GO:0006396">
    <property type="term" value="P:RNA processing"/>
    <property type="evidence" value="ECO:0007669"/>
    <property type="project" value="TreeGrafter"/>
</dbReference>
<dbReference type="EMBL" id="NRSZ01001019">
    <property type="protein sequence ID" value="PNY23886.1"/>
    <property type="molecule type" value="Genomic_DNA"/>
</dbReference>
<dbReference type="GO" id="GO:0005730">
    <property type="term" value="C:nucleolus"/>
    <property type="evidence" value="ECO:0007669"/>
    <property type="project" value="UniProtKB-SubCell"/>
</dbReference>
<proteinExistence type="predicted"/>
<dbReference type="OrthoDB" id="427886at2759"/>
<feature type="domain" description="Fcf2 pre-rRNA processing C-terminal" evidence="4">
    <location>
        <begin position="72"/>
        <end position="159"/>
    </location>
</feature>
<protein>
    <submittedName>
        <fullName evidence="5">rRNA-processing protein fcf2</fullName>
    </submittedName>
</protein>
<dbReference type="STRING" id="45235.A0A2K3Q8J2"/>